<keyword evidence="8" id="KW-1185">Reference proteome</keyword>
<keyword evidence="3" id="KW-0804">Transcription</keyword>
<feature type="DNA-binding region" description="H-T-H motif" evidence="4">
    <location>
        <begin position="40"/>
        <end position="59"/>
    </location>
</feature>
<feature type="region of interest" description="Disordered" evidence="5">
    <location>
        <begin position="117"/>
        <end position="143"/>
    </location>
</feature>
<feature type="domain" description="HTH tetR-type" evidence="6">
    <location>
        <begin position="16"/>
        <end position="77"/>
    </location>
</feature>
<dbReference type="SUPFAM" id="SSF48498">
    <property type="entry name" value="Tetracyclin repressor-like, C-terminal domain"/>
    <property type="match status" value="1"/>
</dbReference>
<comment type="caution">
    <text evidence="7">The sequence shown here is derived from an EMBL/GenBank/DDBJ whole genome shotgun (WGS) entry which is preliminary data.</text>
</comment>
<reference evidence="7 8" key="1">
    <citation type="submission" date="2023-08" db="EMBL/GenBank/DDBJ databases">
        <title>Arthrobacter horti sp. nov., isolated from forest soil.</title>
        <authorList>
            <person name="Park M."/>
        </authorList>
    </citation>
    <scope>NUCLEOTIDE SEQUENCE [LARGE SCALE GENOMIC DNA]</scope>
    <source>
        <strain evidence="7 8">YJM1</strain>
    </source>
</reference>
<dbReference type="EMBL" id="JAVALS010000001">
    <property type="protein sequence ID" value="MDP5226150.1"/>
    <property type="molecule type" value="Genomic_DNA"/>
</dbReference>
<protein>
    <submittedName>
        <fullName evidence="7">TetR/AcrR family transcriptional regulator</fullName>
    </submittedName>
</protein>
<evidence type="ECO:0000256" key="1">
    <source>
        <dbReference type="ARBA" id="ARBA00023015"/>
    </source>
</evidence>
<dbReference type="InterPro" id="IPR001647">
    <property type="entry name" value="HTH_TetR"/>
</dbReference>
<dbReference type="InterPro" id="IPR050109">
    <property type="entry name" value="HTH-type_TetR-like_transc_reg"/>
</dbReference>
<dbReference type="PANTHER" id="PTHR30055:SF243">
    <property type="entry name" value="HTH-TYPE TRANSCRIPTIONAL REGULATOR RV1816"/>
    <property type="match status" value="1"/>
</dbReference>
<dbReference type="Pfam" id="PF00440">
    <property type="entry name" value="TetR_N"/>
    <property type="match status" value="1"/>
</dbReference>
<dbReference type="InterPro" id="IPR025996">
    <property type="entry name" value="MT1864/Rv1816-like_C"/>
</dbReference>
<dbReference type="RefSeq" id="WP_305995173.1">
    <property type="nucleotide sequence ID" value="NZ_JAVALS010000001.1"/>
</dbReference>
<evidence type="ECO:0000256" key="5">
    <source>
        <dbReference type="SAM" id="MobiDB-lite"/>
    </source>
</evidence>
<dbReference type="Pfam" id="PF13305">
    <property type="entry name" value="TetR_C_33"/>
    <property type="match status" value="1"/>
</dbReference>
<dbReference type="Proteomes" id="UP001232725">
    <property type="component" value="Unassembled WGS sequence"/>
</dbReference>
<dbReference type="SUPFAM" id="SSF46689">
    <property type="entry name" value="Homeodomain-like"/>
    <property type="match status" value="1"/>
</dbReference>
<dbReference type="InterPro" id="IPR036271">
    <property type="entry name" value="Tet_transcr_reg_TetR-rel_C_sf"/>
</dbReference>
<sequence>MSKSEARARNRRGEGTQLRADIVAAARELIEETGDPGAVTLRAVARRVGIAAPSIYAHFADTEQILRAVIEEVFDEFLEHLASARVGIEDPRTRLMATCEAYLSYGAEHPALYTLMMGPNPSRHHTADAADGQDPDPRLREDGEGVDRLVGAESFALLIDDVTAAAAAGASRTDDPFMTATALWVGLHGLVRLRADAPQFPLPDQALLDRAVLEPIAQLTPPTA</sequence>
<name>A0ABT9IKQ6_9MICC</name>
<gene>
    <name evidence="7" type="ORF">Q9R02_03165</name>
</gene>
<organism evidence="7 8">
    <name type="scientific">Arthrobacter horti</name>
    <dbReference type="NCBI Taxonomy" id="3068273"/>
    <lineage>
        <taxon>Bacteria</taxon>
        <taxon>Bacillati</taxon>
        <taxon>Actinomycetota</taxon>
        <taxon>Actinomycetes</taxon>
        <taxon>Micrococcales</taxon>
        <taxon>Micrococcaceae</taxon>
        <taxon>Arthrobacter</taxon>
    </lineage>
</organism>
<dbReference type="Gene3D" id="1.10.357.10">
    <property type="entry name" value="Tetracycline Repressor, domain 2"/>
    <property type="match status" value="1"/>
</dbReference>
<evidence type="ECO:0000256" key="4">
    <source>
        <dbReference type="PROSITE-ProRule" id="PRU00335"/>
    </source>
</evidence>
<dbReference type="InterPro" id="IPR009057">
    <property type="entry name" value="Homeodomain-like_sf"/>
</dbReference>
<evidence type="ECO:0000313" key="8">
    <source>
        <dbReference type="Proteomes" id="UP001232725"/>
    </source>
</evidence>
<evidence type="ECO:0000256" key="2">
    <source>
        <dbReference type="ARBA" id="ARBA00023125"/>
    </source>
</evidence>
<evidence type="ECO:0000313" key="7">
    <source>
        <dbReference type="EMBL" id="MDP5226150.1"/>
    </source>
</evidence>
<evidence type="ECO:0000259" key="6">
    <source>
        <dbReference type="PROSITE" id="PS50977"/>
    </source>
</evidence>
<keyword evidence="1" id="KW-0805">Transcription regulation</keyword>
<dbReference type="PROSITE" id="PS50977">
    <property type="entry name" value="HTH_TETR_2"/>
    <property type="match status" value="1"/>
</dbReference>
<keyword evidence="2 4" id="KW-0238">DNA-binding</keyword>
<accession>A0ABT9IKQ6</accession>
<proteinExistence type="predicted"/>
<dbReference type="PANTHER" id="PTHR30055">
    <property type="entry name" value="HTH-TYPE TRANSCRIPTIONAL REGULATOR RUTR"/>
    <property type="match status" value="1"/>
</dbReference>
<evidence type="ECO:0000256" key="3">
    <source>
        <dbReference type="ARBA" id="ARBA00023163"/>
    </source>
</evidence>